<name>A0A1Y2HFF2_9FUNG</name>
<organism evidence="3 4">
    <name type="scientific">Catenaria anguillulae PL171</name>
    <dbReference type="NCBI Taxonomy" id="765915"/>
    <lineage>
        <taxon>Eukaryota</taxon>
        <taxon>Fungi</taxon>
        <taxon>Fungi incertae sedis</taxon>
        <taxon>Blastocladiomycota</taxon>
        <taxon>Blastocladiomycetes</taxon>
        <taxon>Blastocladiales</taxon>
        <taxon>Catenariaceae</taxon>
        <taxon>Catenaria</taxon>
    </lineage>
</organism>
<feature type="compositionally biased region" description="Polar residues" evidence="2">
    <location>
        <begin position="83"/>
        <end position="93"/>
    </location>
</feature>
<dbReference type="Gene3D" id="1.10.287.1490">
    <property type="match status" value="1"/>
</dbReference>
<sequence>MASRSPVRGTGTGTGGPLTSSPRSRSPPHGVPVSPRTHARPSSPTIRASTAATVTSHSPATGRRPASPRGAPGTGPAAGTGRNRSPSPSSAQYRPTAKALTMSALRRAVSPPPTRGFKGTQTDKSENEPTDALYQTPSSPPRRNPQDTRPPPILRHSRPSSPSTSQSRDPAASGPAPVAGEKSQPPSFASAPGDFSAPSFDISVNPTSVILALEPGRRTPPTKRILQKLTSATNVLKQGGRISPRSASSSEGEDDERIHRHVLGDVADAERTLANVLEVLEGVFDVTLVASDKSINIKDIESRLLAWKRKHLAASQRVSLVDRVAPPPASPTALTSDLLDTRKLLASERHRAETLTSELNAARAHLAQQKQHWRDRDAKQVAEISRLQAQVDRLRAQLDAASSELWTELEQVKTELDERTRAGQEQAATIAAQRTELERAVQRVHELEAQDEQLNQDLDRVHQELTRAVGDKQALETELHEIRAELERVMADVARGNEQVRRTTASAREATQAQVQLERVQAEVVEVERRAREAEAHLASTRRELELVRKQLGEANGREEEARDRAGEAERARRGLEAQLAELEDKVHALKSMGRKRDEDLHAARKLLADRDRSSRMCRQVQTIVGERDQLAVLRRDLQQQVDKLRTDHDRIVNTDRKLRHELDETRAQLRDARETGAELKRHVDLLQTTKQGAERTVAEYENKCKHWEVQVRKTEDELAHARKEIETVTLQRINMEERVDKLQAKLHQFSVRADEHKRELQGARSVAETRANELDTLQLKWKQVLTENKDLDHRVRSLEARVEQAHADRDSLAKQLSSESKTFKDKLSVALANAQELDKQLVEAKTQAQLALGERDRLISDNKKLLSKIEKYAERMNQADGRAAKAVEEKNKYERKTRELAKYKTLYQNVLEAGLLVDRPQLGGAAGMEGMPQAAVDPWRVRRCGFVKSAWWRGGGGH</sequence>
<comment type="caution">
    <text evidence="3">The sequence shown here is derived from an EMBL/GenBank/DDBJ whole genome shotgun (WGS) entry which is preliminary data.</text>
</comment>
<feature type="region of interest" description="Disordered" evidence="2">
    <location>
        <begin position="236"/>
        <end position="256"/>
    </location>
</feature>
<dbReference type="OrthoDB" id="5565332at2759"/>
<keyword evidence="4" id="KW-1185">Reference proteome</keyword>
<proteinExistence type="predicted"/>
<feature type="coiled-coil region" evidence="1">
    <location>
        <begin position="628"/>
        <end position="760"/>
    </location>
</feature>
<feature type="compositionally biased region" description="Low complexity" evidence="2">
    <location>
        <begin position="17"/>
        <end position="36"/>
    </location>
</feature>
<feature type="region of interest" description="Disordered" evidence="2">
    <location>
        <begin position="1"/>
        <end position="194"/>
    </location>
</feature>
<dbReference type="Proteomes" id="UP000193411">
    <property type="component" value="Unassembled WGS sequence"/>
</dbReference>
<reference evidence="3 4" key="1">
    <citation type="submission" date="2016-07" db="EMBL/GenBank/DDBJ databases">
        <title>Pervasive Adenine N6-methylation of Active Genes in Fungi.</title>
        <authorList>
            <consortium name="DOE Joint Genome Institute"/>
            <person name="Mondo S.J."/>
            <person name="Dannebaum R.O."/>
            <person name="Kuo R.C."/>
            <person name="Labutti K."/>
            <person name="Haridas S."/>
            <person name="Kuo A."/>
            <person name="Salamov A."/>
            <person name="Ahrendt S.R."/>
            <person name="Lipzen A."/>
            <person name="Sullivan W."/>
            <person name="Andreopoulos W.B."/>
            <person name="Clum A."/>
            <person name="Lindquist E."/>
            <person name="Daum C."/>
            <person name="Ramamoorthy G.K."/>
            <person name="Gryganskyi A."/>
            <person name="Culley D."/>
            <person name="Magnuson J.K."/>
            <person name="James T.Y."/>
            <person name="O'Malley M.A."/>
            <person name="Stajich J.E."/>
            <person name="Spatafora J.W."/>
            <person name="Visel A."/>
            <person name="Grigoriev I.V."/>
        </authorList>
    </citation>
    <scope>NUCLEOTIDE SEQUENCE [LARGE SCALE GENOMIC DNA]</scope>
    <source>
        <strain evidence="3 4">PL171</strain>
    </source>
</reference>
<dbReference type="STRING" id="765915.A0A1Y2HFF2"/>
<dbReference type="PANTHER" id="PTHR48125">
    <property type="entry name" value="LP07818P1"/>
    <property type="match status" value="1"/>
</dbReference>
<keyword evidence="1" id="KW-0175">Coiled coil</keyword>
<evidence type="ECO:0000256" key="2">
    <source>
        <dbReference type="SAM" id="MobiDB-lite"/>
    </source>
</evidence>
<dbReference type="EMBL" id="MCFL01000046">
    <property type="protein sequence ID" value="ORZ32433.1"/>
    <property type="molecule type" value="Genomic_DNA"/>
</dbReference>
<evidence type="ECO:0000313" key="4">
    <source>
        <dbReference type="Proteomes" id="UP000193411"/>
    </source>
</evidence>
<feature type="coiled-coil region" evidence="1">
    <location>
        <begin position="352"/>
        <end position="404"/>
    </location>
</feature>
<feature type="coiled-coil region" evidence="1">
    <location>
        <begin position="430"/>
        <end position="593"/>
    </location>
</feature>
<feature type="compositionally biased region" description="Polar residues" evidence="2">
    <location>
        <begin position="40"/>
        <end position="57"/>
    </location>
</feature>
<dbReference type="AlphaFoldDB" id="A0A1Y2HFF2"/>
<accession>A0A1Y2HFF2</accession>
<gene>
    <name evidence="3" type="ORF">BCR44DRAFT_1238123</name>
</gene>
<feature type="coiled-coil region" evidence="1">
    <location>
        <begin position="789"/>
        <end position="907"/>
    </location>
</feature>
<evidence type="ECO:0000313" key="3">
    <source>
        <dbReference type="EMBL" id="ORZ32433.1"/>
    </source>
</evidence>
<evidence type="ECO:0000256" key="1">
    <source>
        <dbReference type="SAM" id="Coils"/>
    </source>
</evidence>
<feature type="compositionally biased region" description="Pro residues" evidence="2">
    <location>
        <begin position="138"/>
        <end position="153"/>
    </location>
</feature>
<feature type="compositionally biased region" description="Low complexity" evidence="2">
    <location>
        <begin position="58"/>
        <end position="71"/>
    </location>
</feature>
<dbReference type="SUPFAM" id="SSF57997">
    <property type="entry name" value="Tropomyosin"/>
    <property type="match status" value="1"/>
</dbReference>
<feature type="compositionally biased region" description="Low complexity" evidence="2">
    <location>
        <begin position="159"/>
        <end position="170"/>
    </location>
</feature>
<dbReference type="PANTHER" id="PTHR48125:SF12">
    <property type="entry name" value="AT HOOK TRANSCRIPTION FACTOR FAMILY-RELATED"/>
    <property type="match status" value="1"/>
</dbReference>
<protein>
    <submittedName>
        <fullName evidence="3">Uncharacterized protein</fullName>
    </submittedName>
</protein>